<keyword evidence="9" id="KW-1185">Reference proteome</keyword>
<dbReference type="InterPro" id="IPR045090">
    <property type="entry name" value="Pept_M3A_M3B"/>
</dbReference>
<organism evidence="8 9">
    <name type="scientific">Alkalibacterium gilvum</name>
    <dbReference type="NCBI Taxonomy" id="1130080"/>
    <lineage>
        <taxon>Bacteria</taxon>
        <taxon>Bacillati</taxon>
        <taxon>Bacillota</taxon>
        <taxon>Bacilli</taxon>
        <taxon>Lactobacillales</taxon>
        <taxon>Carnobacteriaceae</taxon>
        <taxon>Alkalibacterium</taxon>
    </lineage>
</organism>
<evidence type="ECO:0000256" key="4">
    <source>
        <dbReference type="ARBA" id="ARBA00022833"/>
    </source>
</evidence>
<comment type="cofactor">
    <cofactor evidence="6">
        <name>Zn(2+)</name>
        <dbReference type="ChEBI" id="CHEBI:29105"/>
    </cofactor>
    <text evidence="6">Binds 1 zinc ion.</text>
</comment>
<dbReference type="GO" id="GO:0004222">
    <property type="term" value="F:metalloendopeptidase activity"/>
    <property type="evidence" value="ECO:0007669"/>
    <property type="project" value="InterPro"/>
</dbReference>
<accession>A0A1H6RKF7</accession>
<dbReference type="InterPro" id="IPR011976">
    <property type="entry name" value="Pept_M3B_oligopep-rel"/>
</dbReference>
<evidence type="ECO:0000256" key="2">
    <source>
        <dbReference type="ARBA" id="ARBA00022723"/>
    </source>
</evidence>
<dbReference type="PANTHER" id="PTHR11804">
    <property type="entry name" value="PROTEASE M3 THIMET OLIGOPEPTIDASE-RELATED"/>
    <property type="match status" value="1"/>
</dbReference>
<dbReference type="CDD" id="cd09606">
    <property type="entry name" value="M3B_PepF"/>
    <property type="match status" value="1"/>
</dbReference>
<feature type="domain" description="Peptidase M3A/M3B catalytic" evidence="7">
    <location>
        <begin position="310"/>
        <end position="548"/>
    </location>
</feature>
<name>A0A1H6RKF7_9LACT</name>
<sequence>MNSEEYTYKRPDFDLFKKEFLNDVEQLKNAESSEDVKEAIDAISALISSLDSMATLASIRYSINTKDDFYEKEDDYWNEYGPLYQELNTRYYKAIMESPYLDNIKKAYPRTFIQNMQYELDSFDKSVIELLQKENQLSSDYQKLIAAAEIEFDGKTLTLSQFGPYLQSTDRAVRKKANQAQLSYFEKNEEEIDRIFDELVHVRDDIAKKLGYKDFVELGYVRMKRYDYDREMVEVYRQQILEYVVPITKKLADRQAERIGIKHLKHYDEALQFLDGNPTPKGDPDYIIENGRDMYHELSEETKEFIDFMFDNNLIDLLSKEGKASGGYCTYIPDHRAPFIFANFNGTSADIDVLTHEAGHAFQVFQSRWIKQPEIVFPTLETCEIHSMSMEFFTYPWMERFFKEQTEKYKFDHLSGTLRFLPYGVLVDHFQHEVYENPEWTPAERKAAWRELEKKYIPHRDYSESDFLDKGTYWYRQGHIFASPFYYIDYTLAQVCALQFFKRAIVDEDKKAWEDYMRICEAGGTKSFLETIEAAHLQSPFKKGSLEHVIETIDKELEKTDDKKL</sequence>
<dbReference type="PANTHER" id="PTHR11804:SF28">
    <property type="entry name" value="OLIGOENDOPEPTIDASE F"/>
    <property type="match status" value="1"/>
</dbReference>
<evidence type="ECO:0000313" key="9">
    <source>
        <dbReference type="Proteomes" id="UP000198564"/>
    </source>
</evidence>
<protein>
    <submittedName>
        <fullName evidence="8">Oligoendopeptidase, M3 family</fullName>
    </submittedName>
</protein>
<dbReference type="GO" id="GO:0006508">
    <property type="term" value="P:proteolysis"/>
    <property type="evidence" value="ECO:0007669"/>
    <property type="project" value="UniProtKB-KW"/>
</dbReference>
<evidence type="ECO:0000256" key="3">
    <source>
        <dbReference type="ARBA" id="ARBA00022801"/>
    </source>
</evidence>
<keyword evidence="1 6" id="KW-0645">Protease</keyword>
<dbReference type="OrthoDB" id="9769691at2"/>
<evidence type="ECO:0000256" key="5">
    <source>
        <dbReference type="ARBA" id="ARBA00023049"/>
    </source>
</evidence>
<dbReference type="InterPro" id="IPR001567">
    <property type="entry name" value="Pept_M3A_M3B_dom"/>
</dbReference>
<dbReference type="Pfam" id="PF01432">
    <property type="entry name" value="Peptidase_M3"/>
    <property type="match status" value="1"/>
</dbReference>
<dbReference type="Proteomes" id="UP000198564">
    <property type="component" value="Unassembled WGS sequence"/>
</dbReference>
<keyword evidence="3 6" id="KW-0378">Hydrolase</keyword>
<dbReference type="GO" id="GO:0046872">
    <property type="term" value="F:metal ion binding"/>
    <property type="evidence" value="ECO:0007669"/>
    <property type="project" value="UniProtKB-UniRule"/>
</dbReference>
<keyword evidence="5 6" id="KW-0482">Metalloprotease</keyword>
<reference evidence="9" key="1">
    <citation type="submission" date="2016-10" db="EMBL/GenBank/DDBJ databases">
        <authorList>
            <person name="Varghese N."/>
            <person name="Submissions S."/>
        </authorList>
    </citation>
    <scope>NUCLEOTIDE SEQUENCE [LARGE SCALE GENOMIC DNA]</scope>
    <source>
        <strain evidence="9">DSM 25751</strain>
    </source>
</reference>
<evidence type="ECO:0000259" key="7">
    <source>
        <dbReference type="Pfam" id="PF01432"/>
    </source>
</evidence>
<dbReference type="EMBL" id="FNYW01000002">
    <property type="protein sequence ID" value="SEI52075.1"/>
    <property type="molecule type" value="Genomic_DNA"/>
</dbReference>
<evidence type="ECO:0000313" key="8">
    <source>
        <dbReference type="EMBL" id="SEI52075.1"/>
    </source>
</evidence>
<keyword evidence="4 6" id="KW-0862">Zinc</keyword>
<comment type="similarity">
    <text evidence="6">Belongs to the peptidase M3 family.</text>
</comment>
<dbReference type="GO" id="GO:0006518">
    <property type="term" value="P:peptide metabolic process"/>
    <property type="evidence" value="ECO:0007669"/>
    <property type="project" value="TreeGrafter"/>
</dbReference>
<evidence type="ECO:0000256" key="6">
    <source>
        <dbReference type="RuleBase" id="RU003435"/>
    </source>
</evidence>
<dbReference type="Gene3D" id="1.10.1370.30">
    <property type="match status" value="1"/>
</dbReference>
<proteinExistence type="inferred from homology"/>
<evidence type="ECO:0000256" key="1">
    <source>
        <dbReference type="ARBA" id="ARBA00022670"/>
    </source>
</evidence>
<dbReference type="AlphaFoldDB" id="A0A1H6RKF7"/>
<dbReference type="RefSeq" id="WP_091632154.1">
    <property type="nucleotide sequence ID" value="NZ_FNYW01000002.1"/>
</dbReference>
<dbReference type="SUPFAM" id="SSF55486">
    <property type="entry name" value="Metalloproteases ('zincins'), catalytic domain"/>
    <property type="match status" value="1"/>
</dbReference>
<dbReference type="NCBIfam" id="TIGR02289">
    <property type="entry name" value="M3_not_pepF"/>
    <property type="match status" value="1"/>
</dbReference>
<gene>
    <name evidence="8" type="ORF">SAMN04488113_10227</name>
</gene>
<keyword evidence="2 6" id="KW-0479">Metal-binding</keyword>